<dbReference type="SUPFAM" id="SSF54791">
    <property type="entry name" value="Eukaryotic type KH-domain (KH-domain type I)"/>
    <property type="match status" value="12"/>
</dbReference>
<evidence type="ECO:0000256" key="7">
    <source>
        <dbReference type="ARBA" id="ARBA00022737"/>
    </source>
</evidence>
<evidence type="ECO:0000256" key="19">
    <source>
        <dbReference type="PROSITE-ProRule" id="PRU00117"/>
    </source>
</evidence>
<keyword evidence="4" id="KW-0963">Cytoplasm</keyword>
<feature type="region of interest" description="Disordered" evidence="21">
    <location>
        <begin position="879"/>
        <end position="908"/>
    </location>
</feature>
<evidence type="ECO:0000256" key="10">
    <source>
        <dbReference type="ARBA" id="ARBA00022990"/>
    </source>
</evidence>
<dbReference type="GO" id="GO:0006869">
    <property type="term" value="P:lipid transport"/>
    <property type="evidence" value="ECO:0007669"/>
    <property type="project" value="UniProtKB-KW"/>
</dbReference>
<feature type="region of interest" description="Disordered" evidence="21">
    <location>
        <begin position="1177"/>
        <end position="1238"/>
    </location>
</feature>
<keyword evidence="15" id="KW-0539">Nucleus</keyword>
<dbReference type="GeneTree" id="ENSGT00900000141059"/>
<feature type="domain" description="K Homology" evidence="22">
    <location>
        <begin position="332"/>
        <end position="398"/>
    </location>
</feature>
<reference evidence="23" key="3">
    <citation type="submission" date="2025-09" db="UniProtKB">
        <authorList>
            <consortium name="Ensembl"/>
        </authorList>
    </citation>
    <scope>IDENTIFICATION</scope>
</reference>
<dbReference type="Proteomes" id="UP000265120">
    <property type="component" value="Chromosome 2"/>
</dbReference>
<dbReference type="GO" id="GO:0003729">
    <property type="term" value="F:mRNA binding"/>
    <property type="evidence" value="ECO:0007669"/>
    <property type="project" value="TreeGrafter"/>
</dbReference>
<feature type="domain" description="K Homology" evidence="22">
    <location>
        <begin position="1091"/>
        <end position="1160"/>
    </location>
</feature>
<dbReference type="FunFam" id="3.30.1370.10:FF:000039">
    <property type="entry name" value="vigilin isoform X1"/>
    <property type="match status" value="1"/>
</dbReference>
<reference evidence="23 24" key="1">
    <citation type="journal article" date="2014" name="Nat. Genet.">
        <title>Whole-genome sequence of a flatfish provides insights into ZW sex chromosome evolution and adaptation to a benthic lifestyle.</title>
        <authorList>
            <person name="Chen S."/>
            <person name="Zhang G."/>
            <person name="Shao C."/>
            <person name="Huang Q."/>
            <person name="Liu G."/>
            <person name="Zhang P."/>
            <person name="Song W."/>
            <person name="An N."/>
            <person name="Chalopin D."/>
            <person name="Volff J.N."/>
            <person name="Hong Y."/>
            <person name="Li Q."/>
            <person name="Sha Z."/>
            <person name="Zhou H."/>
            <person name="Xie M."/>
            <person name="Yu Q."/>
            <person name="Liu Y."/>
            <person name="Xiang H."/>
            <person name="Wang N."/>
            <person name="Wu K."/>
            <person name="Yang C."/>
            <person name="Zhou Q."/>
            <person name="Liao X."/>
            <person name="Yang L."/>
            <person name="Hu Q."/>
            <person name="Zhang J."/>
            <person name="Meng L."/>
            <person name="Jin L."/>
            <person name="Tian Y."/>
            <person name="Lian J."/>
            <person name="Yang J."/>
            <person name="Miao G."/>
            <person name="Liu S."/>
            <person name="Liang Z."/>
            <person name="Yan F."/>
            <person name="Li Y."/>
            <person name="Sun B."/>
            <person name="Zhang H."/>
            <person name="Zhang J."/>
            <person name="Zhu Y."/>
            <person name="Du M."/>
            <person name="Zhao Y."/>
            <person name="Schartl M."/>
            <person name="Tang Q."/>
            <person name="Wang J."/>
        </authorList>
    </citation>
    <scope>NUCLEOTIDE SEQUENCE</scope>
</reference>
<dbReference type="InterPro" id="IPR057778">
    <property type="entry name" value="KH_Vigilin_N"/>
</dbReference>
<evidence type="ECO:0000256" key="5">
    <source>
        <dbReference type="ARBA" id="ARBA00022548"/>
    </source>
</evidence>
<evidence type="ECO:0000256" key="6">
    <source>
        <dbReference type="ARBA" id="ARBA00022553"/>
    </source>
</evidence>
<keyword evidence="9 19" id="KW-0694">RNA-binding</keyword>
<keyword evidence="3" id="KW-0813">Transport</keyword>
<keyword evidence="11" id="KW-0445">Lipid transport</keyword>
<keyword evidence="10" id="KW-0007">Acetylation</keyword>
<evidence type="ECO:0000259" key="22">
    <source>
        <dbReference type="SMART" id="SM00322"/>
    </source>
</evidence>
<protein>
    <recommendedName>
        <fullName evidence="16">Vigilin</fullName>
    </recommendedName>
    <alternativeName>
        <fullName evidence="18">High density lipoprotein-binding protein</fullName>
    </alternativeName>
</protein>
<evidence type="ECO:0000256" key="20">
    <source>
        <dbReference type="SAM" id="Coils"/>
    </source>
</evidence>
<evidence type="ECO:0000256" key="2">
    <source>
        <dbReference type="ARBA" id="ARBA00004496"/>
    </source>
</evidence>
<dbReference type="FunFam" id="3.30.1370.10:FF:000033">
    <property type="entry name" value="vigilin isoform X1"/>
    <property type="match status" value="1"/>
</dbReference>
<organism evidence="23 24">
    <name type="scientific">Cynoglossus semilaevis</name>
    <name type="common">Tongue sole</name>
    <dbReference type="NCBI Taxonomy" id="244447"/>
    <lineage>
        <taxon>Eukaryota</taxon>
        <taxon>Metazoa</taxon>
        <taxon>Chordata</taxon>
        <taxon>Craniata</taxon>
        <taxon>Vertebrata</taxon>
        <taxon>Euteleostomi</taxon>
        <taxon>Actinopterygii</taxon>
        <taxon>Neopterygii</taxon>
        <taxon>Teleostei</taxon>
        <taxon>Neoteleostei</taxon>
        <taxon>Acanthomorphata</taxon>
        <taxon>Carangaria</taxon>
        <taxon>Pleuronectiformes</taxon>
        <taxon>Pleuronectoidei</taxon>
        <taxon>Cynoglossidae</taxon>
        <taxon>Cynoglossinae</taxon>
        <taxon>Cynoglossus</taxon>
    </lineage>
</organism>
<feature type="compositionally biased region" description="Polar residues" evidence="21">
    <location>
        <begin position="1"/>
        <end position="11"/>
    </location>
</feature>
<evidence type="ECO:0000256" key="14">
    <source>
        <dbReference type="ARBA" id="ARBA00023221"/>
    </source>
</evidence>
<feature type="domain" description="K Homology" evidence="22">
    <location>
        <begin position="768"/>
        <end position="837"/>
    </location>
</feature>
<evidence type="ECO:0000256" key="1">
    <source>
        <dbReference type="ARBA" id="ARBA00004123"/>
    </source>
</evidence>
<dbReference type="CDD" id="cd22413">
    <property type="entry name" value="KH-I_Vigilin_rpt10"/>
    <property type="match status" value="1"/>
</dbReference>
<dbReference type="GO" id="GO:0005737">
    <property type="term" value="C:cytoplasm"/>
    <property type="evidence" value="ECO:0007669"/>
    <property type="project" value="UniProtKB-SubCell"/>
</dbReference>
<evidence type="ECO:0000313" key="23">
    <source>
        <dbReference type="Ensembl" id="ENSCSEP00000013864.1"/>
    </source>
</evidence>
<feature type="coiled-coil region" evidence="20">
    <location>
        <begin position="745"/>
        <end position="772"/>
    </location>
</feature>
<dbReference type="CDD" id="cd22415">
    <property type="entry name" value="KH-I_Vigilin_rpt12"/>
    <property type="match status" value="1"/>
</dbReference>
<feature type="domain" description="K Homology" evidence="22">
    <location>
        <begin position="621"/>
        <end position="690"/>
    </location>
</feature>
<evidence type="ECO:0000256" key="8">
    <source>
        <dbReference type="ARBA" id="ARBA00022850"/>
    </source>
</evidence>
<sequence length="1238" mass="138039">MSSVAVLTQESFNEHRSGLLPEQSGGPNAGEEEDALPTYKEAFPPLPEKAASTEGTQETVWTSKIRPLKSSIITQVFHVPLEERRYKDINQFGEGDQAKVCVDIMNKTGAHLELSLAKDQGLSIMVSGKLDAVMKARKEIVSRLQTQATAAVAIPKEHHRFVIGKNGEKLQELELKTATKIQIPRPEDPSNQIKISGTKEGLEKAKHEILLISAEQDKRAVERVNIEKVYHPFITGAFNKLVGEMMQETGARINVPPPSVNKTEIVITGEKEQVALAVTLIKKIYDEKKKNATTIAVEVKKAQHNSSETVILRGEPGRLGQALTEVYAKANSYTVSSVSAPSWLHRFIIGKKGQNLAKITQQWPKVHIEFTEGEEKITLEGPTKDVQMVQSQIEAIVTDLVSRMDYAEISVDPKFHRHLIGKGGVNINRIKELHKVTVRIPPDNEKSNLIRIEGDPQGVQEAKKELLELASRMENERTKDLIIEQRFHRAIIGQKGEKIKEVRDKFPDVIINFPDPAQKSDIVQLRGPRNEVEKCSKFMQKIVAEMVENSHSVSVPIFKQFHRNIIGKGGSNIKKIREDTNTKIDLPAENSNSEMIIITGKKANCELARSRILAIQKELANITEVEVSIPSKLHNSLIGSKGRLVRSIMEECGGVHIHFPSEGSGIDKVTIRGPLEDVEKAKQQLLGLAEEKQTKSHTVELRAKPEYHKFLIGKGGGNIRKVRDSTGARIIFPTPDDKDQELITVVGTEEAVREAQKELEELIKSLDNVVEDTMNVDPKHHRYFVSRRGQVLRDLADEYGGVMVSFPRTGSQSDKVTLKGAKECVEAAKKRMQEIVSDLDAQVTMECVITQKFHRSIMGPKGSRIQQITRDFNVQIKFPEREDPQAPPPADTPVENGEATGEVKEPVDPNAPKKCDVIVISGRKERCEAAIEALRALVPVTIEVEVPFELHRYIIGQKGSGIRKMMDEFEVNIQVPAPELRSDKIAITGLANHLDRAKEGLLERVKELQAEQEDRALRSFKLTITVDPKYHPKIIGRKGAIITNIRTEHDVNIQFPEKNDENQDQITITGYEHKAIAARDAIQAIVDELEEMISEEITLDSRVHARIIGARGKGIRKIMDEFKVDLRFPQSGAADPNLVIVTGRPELVDEAIDHLLNLEEEYMADVAENEEKRAYMRSSGGSNAVADEQRGPSKGFVVREAPWATGNEKAPDMSSSEDFPSFGAPVATKTSPWGPKRF</sequence>
<evidence type="ECO:0000256" key="12">
    <source>
        <dbReference type="ARBA" id="ARBA00023098"/>
    </source>
</evidence>
<evidence type="ECO:0000256" key="11">
    <source>
        <dbReference type="ARBA" id="ARBA00023055"/>
    </source>
</evidence>
<reference evidence="23" key="2">
    <citation type="submission" date="2025-08" db="UniProtKB">
        <authorList>
            <consortium name="Ensembl"/>
        </authorList>
    </citation>
    <scope>IDENTIFICATION</scope>
</reference>
<dbReference type="CDD" id="cd22407">
    <property type="entry name" value="KH-I_Vigilin_rpt3"/>
    <property type="match status" value="1"/>
</dbReference>
<evidence type="ECO:0000256" key="18">
    <source>
        <dbReference type="ARBA" id="ARBA00077940"/>
    </source>
</evidence>
<feature type="domain" description="K Homology" evidence="22">
    <location>
        <begin position="218"/>
        <end position="286"/>
    </location>
</feature>
<dbReference type="CDD" id="cd02394">
    <property type="entry name" value="KH-I_Vigilin_rpt6"/>
    <property type="match status" value="1"/>
</dbReference>
<feature type="domain" description="K Homology" evidence="22">
    <location>
        <begin position="403"/>
        <end position="471"/>
    </location>
</feature>
<dbReference type="FunFam" id="3.30.1370.10:FF:000046">
    <property type="entry name" value="High density lipoprotein binding protein"/>
    <property type="match status" value="1"/>
</dbReference>
<dbReference type="CDD" id="cd22409">
    <property type="entry name" value="KH-I_Vigilin_rpt5"/>
    <property type="match status" value="1"/>
</dbReference>
<evidence type="ECO:0000256" key="9">
    <source>
        <dbReference type="ARBA" id="ARBA00022884"/>
    </source>
</evidence>
<dbReference type="Gene3D" id="3.30.1370.10">
    <property type="entry name" value="K Homology domain, type 1"/>
    <property type="match status" value="13"/>
</dbReference>
<feature type="domain" description="K Homology" evidence="22">
    <location>
        <begin position="940"/>
        <end position="1006"/>
    </location>
</feature>
<dbReference type="CDD" id="cd22418">
    <property type="entry name" value="KH-I_Vigilin_rpt15"/>
    <property type="match status" value="1"/>
</dbReference>
<dbReference type="GO" id="GO:0005634">
    <property type="term" value="C:nucleus"/>
    <property type="evidence" value="ECO:0007669"/>
    <property type="project" value="UniProtKB-SubCell"/>
</dbReference>
<evidence type="ECO:0000256" key="17">
    <source>
        <dbReference type="ARBA" id="ARBA00055815"/>
    </source>
</evidence>
<dbReference type="GO" id="GO:0034364">
    <property type="term" value="C:high-density lipoprotein particle"/>
    <property type="evidence" value="ECO:0007669"/>
    <property type="project" value="UniProtKB-KW"/>
</dbReference>
<feature type="region of interest" description="Disordered" evidence="21">
    <location>
        <begin position="1"/>
        <end position="35"/>
    </location>
</feature>
<keyword evidence="8" id="KW-0345">HDL</keyword>
<comment type="function">
    <text evidence="17">Appears to play a role in cell sterol metabolism. It may function to protect cells from over-accumulation of cholesterol.</text>
</comment>
<feature type="domain" description="K Homology" evidence="22">
    <location>
        <begin position="146"/>
        <end position="214"/>
    </location>
</feature>
<evidence type="ECO:0000256" key="21">
    <source>
        <dbReference type="SAM" id="MobiDB-lite"/>
    </source>
</evidence>
<dbReference type="PANTHER" id="PTHR10627">
    <property type="entry name" value="SCP160"/>
    <property type="match status" value="1"/>
</dbReference>
<dbReference type="CDD" id="cd22406">
    <property type="entry name" value="KH-I_Vigilin_rpt2"/>
    <property type="match status" value="1"/>
</dbReference>
<keyword evidence="24" id="KW-1185">Reference proteome</keyword>
<feature type="domain" description="K Homology" evidence="22">
    <location>
        <begin position="695"/>
        <end position="764"/>
    </location>
</feature>
<keyword evidence="14" id="KW-0753">Steroid metabolism</keyword>
<dbReference type="GO" id="GO:0008203">
    <property type="term" value="P:cholesterol metabolic process"/>
    <property type="evidence" value="ECO:0007669"/>
    <property type="project" value="UniProtKB-KW"/>
</dbReference>
<proteinExistence type="predicted"/>
<evidence type="ECO:0000256" key="15">
    <source>
        <dbReference type="ARBA" id="ARBA00023242"/>
    </source>
</evidence>
<dbReference type="SMART" id="SM00322">
    <property type="entry name" value="KH"/>
    <property type="match status" value="13"/>
</dbReference>
<dbReference type="CDD" id="cd22405">
    <property type="entry name" value="KH-I_Vigilin_rpt1"/>
    <property type="match status" value="1"/>
</dbReference>
<keyword evidence="5" id="KW-0153">Cholesterol metabolism</keyword>
<evidence type="ECO:0000256" key="13">
    <source>
        <dbReference type="ARBA" id="ARBA00023166"/>
    </source>
</evidence>
<comment type="subcellular location">
    <subcellularLocation>
        <location evidence="2">Cytoplasm</location>
    </subcellularLocation>
    <subcellularLocation>
        <location evidence="1">Nucleus</location>
    </subcellularLocation>
</comment>
<keyword evidence="12" id="KW-0443">Lipid metabolism</keyword>
<dbReference type="PROSITE" id="PS50084">
    <property type="entry name" value="KH_TYPE_1"/>
    <property type="match status" value="13"/>
</dbReference>
<dbReference type="Pfam" id="PF00013">
    <property type="entry name" value="KH_1"/>
    <property type="match status" value="13"/>
</dbReference>
<dbReference type="InterPro" id="IPR036612">
    <property type="entry name" value="KH_dom_type_1_sf"/>
</dbReference>
<dbReference type="Pfam" id="PF24668">
    <property type="entry name" value="KH_Vigilin"/>
    <property type="match status" value="1"/>
</dbReference>
<dbReference type="AlphaFoldDB" id="A0A3P8VHW6"/>
<dbReference type="PANTHER" id="PTHR10627:SF34">
    <property type="entry name" value="VIGILIN"/>
    <property type="match status" value="1"/>
</dbReference>
<feature type="domain" description="K Homology" evidence="22">
    <location>
        <begin position="475"/>
        <end position="544"/>
    </location>
</feature>
<evidence type="ECO:0000256" key="4">
    <source>
        <dbReference type="ARBA" id="ARBA00022490"/>
    </source>
</evidence>
<accession>A0A3P8VHW6</accession>
<feature type="domain" description="K Homology" evidence="22">
    <location>
        <begin position="549"/>
        <end position="617"/>
    </location>
</feature>
<dbReference type="CDD" id="cd22412">
    <property type="entry name" value="KH-I_Vigilin_rpt9"/>
    <property type="match status" value="1"/>
</dbReference>
<dbReference type="CDD" id="cd22417">
    <property type="entry name" value="KH-I_Vigilin_rpt14"/>
    <property type="match status" value="1"/>
</dbReference>
<dbReference type="CDD" id="cd22410">
    <property type="entry name" value="KH-I_Vigilin_rpt7"/>
    <property type="match status" value="1"/>
</dbReference>
<dbReference type="FunFam" id="3.30.1370.10:FF:000057">
    <property type="entry name" value="High density lipoprotein binding protein"/>
    <property type="match status" value="1"/>
</dbReference>
<dbReference type="FunFam" id="3.30.1370.10:FF:000041">
    <property type="entry name" value="vigilin isoform X1"/>
    <property type="match status" value="1"/>
</dbReference>
<evidence type="ECO:0000256" key="3">
    <source>
        <dbReference type="ARBA" id="ARBA00022448"/>
    </source>
</evidence>
<evidence type="ECO:0000313" key="24">
    <source>
        <dbReference type="Proteomes" id="UP000265120"/>
    </source>
</evidence>
<keyword evidence="6" id="KW-0597">Phosphoprotein</keyword>
<keyword evidence="7" id="KW-0677">Repeat</keyword>
<feature type="domain" description="K Homology" evidence="22">
    <location>
        <begin position="1018"/>
        <end position="1087"/>
    </location>
</feature>
<keyword evidence="20" id="KW-0175">Coiled coil</keyword>
<dbReference type="InterPro" id="IPR004087">
    <property type="entry name" value="KH_dom"/>
</dbReference>
<feature type="domain" description="K Homology" evidence="22">
    <location>
        <begin position="841"/>
        <end position="939"/>
    </location>
</feature>
<dbReference type="CDD" id="cd22411">
    <property type="entry name" value="KH-I_Vigilin_rpt8"/>
    <property type="match status" value="1"/>
</dbReference>
<evidence type="ECO:0000256" key="16">
    <source>
        <dbReference type="ARBA" id="ARBA00039270"/>
    </source>
</evidence>
<dbReference type="FunFam" id="3.30.1370.10:FF:000067">
    <property type="entry name" value="High density lipoprotein binding protein"/>
    <property type="match status" value="1"/>
</dbReference>
<dbReference type="FunFam" id="3.30.1370.10:FF:000050">
    <property type="entry name" value="vigilin isoform X1"/>
    <property type="match status" value="1"/>
</dbReference>
<name>A0A3P8VHW6_CYNSE</name>
<dbReference type="FunFam" id="3.30.1370.10:FF:000018">
    <property type="entry name" value="vigilin isoform X1"/>
    <property type="match status" value="3"/>
</dbReference>
<dbReference type="CDD" id="cd22416">
    <property type="entry name" value="KH-I_Vigilin_rpt13"/>
    <property type="match status" value="1"/>
</dbReference>
<dbReference type="CDD" id="cd22414">
    <property type="entry name" value="KH-I_Vigilin_rpt11"/>
    <property type="match status" value="1"/>
</dbReference>
<keyword evidence="13" id="KW-1207">Sterol metabolism</keyword>
<dbReference type="Ensembl" id="ENSCSET00000014026.1">
    <property type="protein sequence ID" value="ENSCSEP00000013864.1"/>
    <property type="gene ID" value="ENSCSEG00000008853.1"/>
</dbReference>
<dbReference type="InterPro" id="IPR004088">
    <property type="entry name" value="KH_dom_type_1"/>
</dbReference>